<protein>
    <submittedName>
        <fullName evidence="1">40993_t:CDS:1</fullName>
    </submittedName>
</protein>
<gene>
    <name evidence="1" type="ORF">GMARGA_LOCUS36843</name>
</gene>
<evidence type="ECO:0000313" key="2">
    <source>
        <dbReference type="Proteomes" id="UP000789901"/>
    </source>
</evidence>
<sequence length="43" mass="4980">TTFDLYIEEPIQATLLLQTHINNPLENLTLSPVHQENNESLKF</sequence>
<comment type="caution">
    <text evidence="1">The sequence shown here is derived from an EMBL/GenBank/DDBJ whole genome shotgun (WGS) entry which is preliminary data.</text>
</comment>
<reference evidence="1 2" key="1">
    <citation type="submission" date="2021-06" db="EMBL/GenBank/DDBJ databases">
        <authorList>
            <person name="Kallberg Y."/>
            <person name="Tangrot J."/>
            <person name="Rosling A."/>
        </authorList>
    </citation>
    <scope>NUCLEOTIDE SEQUENCE [LARGE SCALE GENOMIC DNA]</scope>
    <source>
        <strain evidence="1 2">120-4 pot B 10/14</strain>
    </source>
</reference>
<organism evidence="1 2">
    <name type="scientific">Gigaspora margarita</name>
    <dbReference type="NCBI Taxonomy" id="4874"/>
    <lineage>
        <taxon>Eukaryota</taxon>
        <taxon>Fungi</taxon>
        <taxon>Fungi incertae sedis</taxon>
        <taxon>Mucoromycota</taxon>
        <taxon>Glomeromycotina</taxon>
        <taxon>Glomeromycetes</taxon>
        <taxon>Diversisporales</taxon>
        <taxon>Gigasporaceae</taxon>
        <taxon>Gigaspora</taxon>
    </lineage>
</organism>
<feature type="non-terminal residue" evidence="1">
    <location>
        <position position="43"/>
    </location>
</feature>
<dbReference type="EMBL" id="CAJVQB010074295">
    <property type="protein sequence ID" value="CAG8843994.1"/>
    <property type="molecule type" value="Genomic_DNA"/>
</dbReference>
<keyword evidence="2" id="KW-1185">Reference proteome</keyword>
<proteinExistence type="predicted"/>
<feature type="non-terminal residue" evidence="1">
    <location>
        <position position="1"/>
    </location>
</feature>
<dbReference type="Proteomes" id="UP000789901">
    <property type="component" value="Unassembled WGS sequence"/>
</dbReference>
<evidence type="ECO:0000313" key="1">
    <source>
        <dbReference type="EMBL" id="CAG8843994.1"/>
    </source>
</evidence>
<name>A0ABN7WZ55_GIGMA</name>
<accession>A0ABN7WZ55</accession>